<evidence type="ECO:0000313" key="1">
    <source>
        <dbReference type="EMBL" id="CUS14214.1"/>
    </source>
</evidence>
<name>A0A292Q437_9PEZI</name>
<protein>
    <submittedName>
        <fullName evidence="1">Uncharacterized protein</fullName>
    </submittedName>
</protein>
<dbReference type="EMBL" id="LN890961">
    <property type="protein sequence ID" value="CUS14214.1"/>
    <property type="molecule type" value="Genomic_DNA"/>
</dbReference>
<organism evidence="1 2">
    <name type="scientific">Tuber aestivum</name>
    <name type="common">summer truffle</name>
    <dbReference type="NCBI Taxonomy" id="59557"/>
    <lineage>
        <taxon>Eukaryota</taxon>
        <taxon>Fungi</taxon>
        <taxon>Dikarya</taxon>
        <taxon>Ascomycota</taxon>
        <taxon>Pezizomycotina</taxon>
        <taxon>Pezizomycetes</taxon>
        <taxon>Pezizales</taxon>
        <taxon>Tuberaceae</taxon>
        <taxon>Tuber</taxon>
    </lineage>
</organism>
<evidence type="ECO:0000313" key="2">
    <source>
        <dbReference type="Proteomes" id="UP001412239"/>
    </source>
</evidence>
<accession>A0A292Q437</accession>
<sequence length="150" mass="16494">MVSPEQSHHPNETKASDPWCNLVKAAAQAAASVLHIHIVSAVPIMASGGGGLGTYSTAQFDHLHPMHTKPTESKQAITVHKPVISPTIKSRSRSAIEAQYRMIPPGANRRRREDRQTQVVFPPSPPFRHDEYLFKRSAPRSLPPHAGVMI</sequence>
<proteinExistence type="predicted"/>
<dbReference type="Proteomes" id="UP001412239">
    <property type="component" value="Unassembled WGS sequence"/>
</dbReference>
<gene>
    <name evidence="1" type="ORF">GSTUAT00001728001</name>
</gene>
<reference evidence="1" key="1">
    <citation type="submission" date="2015-10" db="EMBL/GenBank/DDBJ databases">
        <authorList>
            <person name="Regsiter A."/>
            <person name="william w."/>
        </authorList>
    </citation>
    <scope>NUCLEOTIDE SEQUENCE</scope>
    <source>
        <strain evidence="1">Montdore</strain>
    </source>
</reference>
<keyword evidence="2" id="KW-1185">Reference proteome</keyword>
<dbReference type="AlphaFoldDB" id="A0A292Q437"/>